<evidence type="ECO:0000313" key="2">
    <source>
        <dbReference type="Proteomes" id="UP000054549"/>
    </source>
</evidence>
<protein>
    <recommendedName>
        <fullName evidence="3">F-box domain-containing protein</fullName>
    </recommendedName>
</protein>
<keyword evidence="2" id="KW-1185">Reference proteome</keyword>
<evidence type="ECO:0000313" key="1">
    <source>
        <dbReference type="EMBL" id="KIL68761.1"/>
    </source>
</evidence>
<dbReference type="InParanoid" id="A0A0C2XH49"/>
<organism evidence="1 2">
    <name type="scientific">Amanita muscaria (strain Koide BX008)</name>
    <dbReference type="NCBI Taxonomy" id="946122"/>
    <lineage>
        <taxon>Eukaryota</taxon>
        <taxon>Fungi</taxon>
        <taxon>Dikarya</taxon>
        <taxon>Basidiomycota</taxon>
        <taxon>Agaricomycotina</taxon>
        <taxon>Agaricomycetes</taxon>
        <taxon>Agaricomycetidae</taxon>
        <taxon>Agaricales</taxon>
        <taxon>Pluteineae</taxon>
        <taxon>Amanitaceae</taxon>
        <taxon>Amanita</taxon>
    </lineage>
</organism>
<evidence type="ECO:0008006" key="3">
    <source>
        <dbReference type="Google" id="ProtNLM"/>
    </source>
</evidence>
<proteinExistence type="predicted"/>
<name>A0A0C2XH49_AMAMK</name>
<dbReference type="Proteomes" id="UP000054549">
    <property type="component" value="Unassembled WGS sequence"/>
</dbReference>
<dbReference type="AlphaFoldDB" id="A0A0C2XH49"/>
<dbReference type="EMBL" id="KN818227">
    <property type="protein sequence ID" value="KIL68761.1"/>
    <property type="molecule type" value="Genomic_DNA"/>
</dbReference>
<dbReference type="Gene3D" id="3.80.10.10">
    <property type="entry name" value="Ribonuclease Inhibitor"/>
    <property type="match status" value="1"/>
</dbReference>
<dbReference type="InterPro" id="IPR032675">
    <property type="entry name" value="LRR_dom_sf"/>
</dbReference>
<dbReference type="OrthoDB" id="3023006at2759"/>
<dbReference type="HOGENOM" id="CLU_020999_5_1_1"/>
<gene>
    <name evidence="1" type="ORF">M378DRAFT_119831</name>
</gene>
<sequence length="448" mass="51034">MSNTSLASTFPPEILCSIFFETLPKRRSRYQIPQEVVLSHVCAHWRDVVIGFARLWADIDIYSADSIAWLPSYIERSKPCLLNLRLDTYEIDKKLLHSSCISLRPIFDIVVDHIDRVRSFFWFTFAETTVEGLRCLFNDLAAPALQQFRIVATRHHTPWRMSGTSHTIFNGGVPKLSLVDLEATWTLPRLENVTTLMLGLLCAPESSTFANELLKIASSAPNLTHLSIDKTIRASTFPDGPPTAFVFNSLQSLRLVTDPTPFILHFLRVLQAPQLESLWLGCRPFDSLSQCLADPSFKCGKKFPSLRYLTVQNYDFSNPATISTAFPTVTHLHLLYPHNTSMSVATFFSSPTAQWWPNLHTLIIQTTHDAFNGDNPAPNNAILQLRTLIPRRRQINVPIKTVLFDRDLYRIAARSDWVGEKFTMGVISPENYGEYWWNLYENGDVRIT</sequence>
<dbReference type="STRING" id="946122.A0A0C2XH49"/>
<dbReference type="SUPFAM" id="SSF52047">
    <property type="entry name" value="RNI-like"/>
    <property type="match status" value="1"/>
</dbReference>
<accession>A0A0C2XH49</accession>
<reference evidence="1 2" key="1">
    <citation type="submission" date="2014-04" db="EMBL/GenBank/DDBJ databases">
        <title>Evolutionary Origins and Diversification of the Mycorrhizal Mutualists.</title>
        <authorList>
            <consortium name="DOE Joint Genome Institute"/>
            <consortium name="Mycorrhizal Genomics Consortium"/>
            <person name="Kohler A."/>
            <person name="Kuo A."/>
            <person name="Nagy L.G."/>
            <person name="Floudas D."/>
            <person name="Copeland A."/>
            <person name="Barry K.W."/>
            <person name="Cichocki N."/>
            <person name="Veneault-Fourrey C."/>
            <person name="LaButti K."/>
            <person name="Lindquist E.A."/>
            <person name="Lipzen A."/>
            <person name="Lundell T."/>
            <person name="Morin E."/>
            <person name="Murat C."/>
            <person name="Riley R."/>
            <person name="Ohm R."/>
            <person name="Sun H."/>
            <person name="Tunlid A."/>
            <person name="Henrissat B."/>
            <person name="Grigoriev I.V."/>
            <person name="Hibbett D.S."/>
            <person name="Martin F."/>
        </authorList>
    </citation>
    <scope>NUCLEOTIDE SEQUENCE [LARGE SCALE GENOMIC DNA]</scope>
    <source>
        <strain evidence="1 2">Koide BX008</strain>
    </source>
</reference>